<dbReference type="PANTHER" id="PTHR46033">
    <property type="entry name" value="PROTEIN MAIN-LIKE 2"/>
    <property type="match status" value="1"/>
</dbReference>
<dbReference type="Pfam" id="PF10536">
    <property type="entry name" value="PMD"/>
    <property type="match status" value="1"/>
</dbReference>
<evidence type="ECO:0000313" key="2">
    <source>
        <dbReference type="EMBL" id="KAK9142991.1"/>
    </source>
</evidence>
<protein>
    <recommendedName>
        <fullName evidence="1">Aminotransferase-like plant mobile domain-containing protein</fullName>
    </recommendedName>
</protein>
<reference evidence="2 3" key="1">
    <citation type="submission" date="2024-01" db="EMBL/GenBank/DDBJ databases">
        <title>Genome assemblies of Stephania.</title>
        <authorList>
            <person name="Yang L."/>
        </authorList>
    </citation>
    <scope>NUCLEOTIDE SEQUENCE [LARGE SCALE GENOMIC DNA]</scope>
    <source>
        <strain evidence="2">YNDBR</strain>
        <tissue evidence="2">Leaf</tissue>
    </source>
</reference>
<feature type="domain" description="Aminotransferase-like plant mobile" evidence="1">
    <location>
        <begin position="21"/>
        <end position="127"/>
    </location>
</feature>
<dbReference type="EMBL" id="JBBNAF010000005">
    <property type="protein sequence ID" value="KAK9142991.1"/>
    <property type="molecule type" value="Genomic_DNA"/>
</dbReference>
<accession>A0AAP0PJF5</accession>
<sequence length="133" mass="15297">MFPIFLELELTRLRKMLTTRRGLTVRLAWSKSCFCPPKSGCSSTSRTYPRVEFTTRAYLLYWLACILFVDKSRSRVSILLLKVIENLDEVETYAWGAAALAYLCCHFGSARRAEASQIVENITLLEVHILWSL</sequence>
<dbReference type="InterPro" id="IPR019557">
    <property type="entry name" value="AminoTfrase-like_pln_mobile"/>
</dbReference>
<dbReference type="Proteomes" id="UP001420932">
    <property type="component" value="Unassembled WGS sequence"/>
</dbReference>
<dbReference type="PANTHER" id="PTHR46033:SF8">
    <property type="entry name" value="PROTEIN MAINTENANCE OF MERISTEMS-LIKE"/>
    <property type="match status" value="1"/>
</dbReference>
<dbReference type="AlphaFoldDB" id="A0AAP0PJF5"/>
<dbReference type="GO" id="GO:0010073">
    <property type="term" value="P:meristem maintenance"/>
    <property type="evidence" value="ECO:0007669"/>
    <property type="project" value="InterPro"/>
</dbReference>
<keyword evidence="3" id="KW-1185">Reference proteome</keyword>
<dbReference type="InterPro" id="IPR044824">
    <property type="entry name" value="MAIN-like"/>
</dbReference>
<gene>
    <name evidence="2" type="ORF">Syun_012391</name>
</gene>
<evidence type="ECO:0000259" key="1">
    <source>
        <dbReference type="Pfam" id="PF10536"/>
    </source>
</evidence>
<evidence type="ECO:0000313" key="3">
    <source>
        <dbReference type="Proteomes" id="UP001420932"/>
    </source>
</evidence>
<name>A0AAP0PJF5_9MAGN</name>
<proteinExistence type="predicted"/>
<organism evidence="2 3">
    <name type="scientific">Stephania yunnanensis</name>
    <dbReference type="NCBI Taxonomy" id="152371"/>
    <lineage>
        <taxon>Eukaryota</taxon>
        <taxon>Viridiplantae</taxon>
        <taxon>Streptophyta</taxon>
        <taxon>Embryophyta</taxon>
        <taxon>Tracheophyta</taxon>
        <taxon>Spermatophyta</taxon>
        <taxon>Magnoliopsida</taxon>
        <taxon>Ranunculales</taxon>
        <taxon>Menispermaceae</taxon>
        <taxon>Menispermoideae</taxon>
        <taxon>Cissampelideae</taxon>
        <taxon>Stephania</taxon>
    </lineage>
</organism>
<comment type="caution">
    <text evidence="2">The sequence shown here is derived from an EMBL/GenBank/DDBJ whole genome shotgun (WGS) entry which is preliminary data.</text>
</comment>